<accession>A0A2M7CQ38</accession>
<keyword evidence="1" id="KW-0472">Membrane</keyword>
<proteinExistence type="predicted"/>
<dbReference type="Proteomes" id="UP000230595">
    <property type="component" value="Unassembled WGS sequence"/>
</dbReference>
<dbReference type="AlphaFoldDB" id="A0A2M7CQ38"/>
<protein>
    <recommendedName>
        <fullName evidence="4">DUF5673 domain-containing protein</fullName>
    </recommendedName>
</protein>
<feature type="transmembrane region" description="Helical" evidence="1">
    <location>
        <begin position="68"/>
        <end position="85"/>
    </location>
</feature>
<evidence type="ECO:0000313" key="2">
    <source>
        <dbReference type="EMBL" id="PIV31800.1"/>
    </source>
</evidence>
<name>A0A2M7CQ38_9BACT</name>
<comment type="caution">
    <text evidence="2">The sequence shown here is derived from an EMBL/GenBank/DDBJ whole genome shotgun (WGS) entry which is preliminary data.</text>
</comment>
<dbReference type="EMBL" id="PEUH01000028">
    <property type="protein sequence ID" value="PIV31800.1"/>
    <property type="molecule type" value="Genomic_DNA"/>
</dbReference>
<organism evidence="2 3">
    <name type="scientific">Candidatus Wolfebacteria bacterium CG02_land_8_20_14_3_00_37_12</name>
    <dbReference type="NCBI Taxonomy" id="1975066"/>
    <lineage>
        <taxon>Bacteria</taxon>
        <taxon>Candidatus Wolfeibacteriota</taxon>
    </lineage>
</organism>
<keyword evidence="1" id="KW-1133">Transmembrane helix</keyword>
<feature type="transmembrane region" description="Helical" evidence="1">
    <location>
        <begin position="45"/>
        <end position="62"/>
    </location>
</feature>
<keyword evidence="1" id="KW-0812">Transmembrane</keyword>
<evidence type="ECO:0008006" key="4">
    <source>
        <dbReference type="Google" id="ProtNLM"/>
    </source>
</evidence>
<reference evidence="3" key="1">
    <citation type="submission" date="2017-09" db="EMBL/GenBank/DDBJ databases">
        <title>Depth-based differentiation of microbial function through sediment-hosted aquifers and enrichment of novel symbionts in the deep terrestrial subsurface.</title>
        <authorList>
            <person name="Probst A.J."/>
            <person name="Ladd B."/>
            <person name="Jarett J.K."/>
            <person name="Geller-Mcgrath D.E."/>
            <person name="Sieber C.M.K."/>
            <person name="Emerson J.B."/>
            <person name="Anantharaman K."/>
            <person name="Thomas B.C."/>
            <person name="Malmstrom R."/>
            <person name="Stieglmeier M."/>
            <person name="Klingl A."/>
            <person name="Woyke T."/>
            <person name="Ryan C.M."/>
            <person name="Banfield J.F."/>
        </authorList>
    </citation>
    <scope>NUCLEOTIDE SEQUENCE [LARGE SCALE GENOMIC DNA]</scope>
</reference>
<evidence type="ECO:0000313" key="3">
    <source>
        <dbReference type="Proteomes" id="UP000230595"/>
    </source>
</evidence>
<sequence>MSIIDLRNKKPVKYSEKKRENGKEREKSEGIVWQIPEYEYQPKDVSWYWISLIAAIILFAFAIWQENFLFAIFVAIAFFAVNYLTNRFPPIWEVKMNEKGIFIGLPNNKNKKFYPIESIEGFDIHSEIYEDDKEPEYKKLVLRFQSKMTPYLKINIYSKDESKIKDFLLEFAPQEEISKSLVDSLSELIGF</sequence>
<evidence type="ECO:0000256" key="1">
    <source>
        <dbReference type="SAM" id="Phobius"/>
    </source>
</evidence>
<gene>
    <name evidence="2" type="ORF">COS33_01305</name>
</gene>